<dbReference type="RefSeq" id="XP_016838700.1">
    <property type="nucleotide sequence ID" value="XM_016983211.3"/>
</dbReference>
<dbReference type="OrthoDB" id="9996895at2759"/>
<sequence length="1197" mass="135352">MKDITHYFADLPRNSESATVPTKEVREDHANIEETVIVEEESKPKKKRGRVKIKISRKSKEGAVCDIVDSSTDLVDKTPSPFPQPKRQLIETNDDTPKKSLLQDSSSLSVRLNKKIKKSMDEEMKNQANGVETRTKACDDVPSTEQAAVDDKTNEEKTGEDLVKRKRGRPRKDYKEKLIELAEKKGYAKRKALEEQEAEKMERIFEKRKQYFTVQPKNNNAEVTQSDENSPKNSEPGSVKRPGSLLNYFSKATPEHLEKERLMKAKLTVKAEVHTPTNSPIFVTPASDKKKKGSPKKKKSSAKQLEPEFDEIQLIQTETIVLSPKNEKLKSPMSQNKPRWSMKIQLQSNSESTSVILGMKDDEEIYTPTALSKVPRENMKNNNKIPKVLLPIKNKKSDSSTISLDNHNKNSNEERSDKSEKKYSMIEKEEKSNKKEKKSSINDKEEKSRNGEKKNSINDNMEERSNKIERKKSINNKEEKSNKRERKNSINSEENNVKTDKQKTVINEKLNNCSTAKKCETQNESIEIVEVIEVIEDEAQVVEENPLKRKSKEKLAPLFTKRIKPSAEVIAARRLFLQSDINENTDSNAKKKTPPLGPKVLPFPKISHVNQLQPADTNGVLEQKFLLKNNGISQALFDFSLIKDKSVLDRSIPVSEHLFECVKTDIQTVLAEIESYCSDVHSLWKYVSTFSKPENPKPVPKTRRRTSEKKNLRKSCDALDELLYSPWTDKYKPNTTTEVVGNEEAAIKLKAWLDGWKAERNREDYSSGEEFYNSDCSLSSNIENHHVAILIGPHGSGKTASVYAVAHELGYKVLEVNASSKRPGKKILKDFEEATKSHRVKKSTLKDAFVTMPKKEETKKISQNSLILFEDVDLIFEEDEGFVSAAFQLASNTKRPIVMTLRDTCSYLPKLAPQQFRINFQPVSGKRVPTLLQLIALAETGCKLSQNCVDALCQSGDLRQGLLQLQYLLISGKDRISSTSLAVNKSIWKEIKANLYKPAIKAEKSKKKKQTSDDKNLSDKALDNLVTNLDRFSTISTLIDIQDPTSELIDIKSEPSMSLSESMNSYSSLENTSLEIGNWLKNAVIKSAINDSKKSNSQIDSSNHLLTKKQINRDVDLALSQIASNTTDRRALSVDYLSSIRTICRAEEIRNKLNSKRGNRFFHYLQNSRIASGAARSGNILSAACTMLHDKSSTAET</sequence>
<evidence type="ECO:0000313" key="4">
    <source>
        <dbReference type="Proteomes" id="UP000002358"/>
    </source>
</evidence>
<feature type="compositionally biased region" description="Polar residues" evidence="1">
    <location>
        <begin position="212"/>
        <end position="236"/>
    </location>
</feature>
<dbReference type="GO" id="GO:0003677">
    <property type="term" value="F:DNA binding"/>
    <property type="evidence" value="ECO:0007669"/>
    <property type="project" value="TreeGrafter"/>
</dbReference>
<feature type="region of interest" description="Disordered" evidence="1">
    <location>
        <begin position="276"/>
        <end position="305"/>
    </location>
</feature>
<dbReference type="InterPro" id="IPR003959">
    <property type="entry name" value="ATPase_AAA_core"/>
</dbReference>
<dbReference type="Pfam" id="PF00004">
    <property type="entry name" value="AAA"/>
    <property type="match status" value="1"/>
</dbReference>
<feature type="compositionally biased region" description="Polar residues" evidence="1">
    <location>
        <begin position="332"/>
        <end position="350"/>
    </location>
</feature>
<feature type="region of interest" description="Disordered" evidence="1">
    <location>
        <begin position="72"/>
        <end position="107"/>
    </location>
</feature>
<feature type="compositionally biased region" description="Basic and acidic residues" evidence="1">
    <location>
        <begin position="149"/>
        <end position="163"/>
    </location>
</feature>
<protein>
    <recommendedName>
        <fullName evidence="2">ATPase AAA-type core domain-containing protein</fullName>
    </recommendedName>
</protein>
<dbReference type="CTD" id="39770"/>
<dbReference type="GO" id="GO:0005524">
    <property type="term" value="F:ATP binding"/>
    <property type="evidence" value="ECO:0007669"/>
    <property type="project" value="InterPro"/>
</dbReference>
<dbReference type="InterPro" id="IPR027417">
    <property type="entry name" value="P-loop_NTPase"/>
</dbReference>
<evidence type="ECO:0000259" key="2">
    <source>
        <dbReference type="Pfam" id="PF00004"/>
    </source>
</evidence>
<accession>A0A7M7INZ8</accession>
<dbReference type="GO" id="GO:0005634">
    <property type="term" value="C:nucleus"/>
    <property type="evidence" value="ECO:0007669"/>
    <property type="project" value="TreeGrafter"/>
</dbReference>
<dbReference type="GeneID" id="100116936"/>
<reference evidence="3" key="1">
    <citation type="submission" date="2021-01" db="UniProtKB">
        <authorList>
            <consortium name="EnsemblMetazoa"/>
        </authorList>
    </citation>
    <scope>IDENTIFICATION</scope>
</reference>
<dbReference type="Gene3D" id="3.40.50.300">
    <property type="entry name" value="P-loop containing nucleotide triphosphate hydrolases"/>
    <property type="match status" value="1"/>
</dbReference>
<dbReference type="GO" id="GO:0016887">
    <property type="term" value="F:ATP hydrolysis activity"/>
    <property type="evidence" value="ECO:0007669"/>
    <property type="project" value="InterPro"/>
</dbReference>
<feature type="compositionally biased region" description="Basic and acidic residues" evidence="1">
    <location>
        <begin position="406"/>
        <end position="482"/>
    </location>
</feature>
<dbReference type="FunCoup" id="A0A7M7INZ8">
    <property type="interactions" value="171"/>
</dbReference>
<dbReference type="SMR" id="A0A7M7INZ8"/>
<dbReference type="PANTHER" id="PTHR23389">
    <property type="entry name" value="CHROMOSOME TRANSMISSION FIDELITY FACTOR 18"/>
    <property type="match status" value="1"/>
</dbReference>
<keyword evidence="4" id="KW-1185">Reference proteome</keyword>
<dbReference type="AlphaFoldDB" id="A0A7M7INZ8"/>
<feature type="region of interest" description="Disordered" evidence="1">
    <location>
        <begin position="210"/>
        <end position="246"/>
    </location>
</feature>
<feature type="compositionally biased region" description="Basic residues" evidence="1">
    <location>
        <begin position="289"/>
        <end position="301"/>
    </location>
</feature>
<dbReference type="InParanoid" id="A0A7M7INZ8"/>
<dbReference type="Proteomes" id="UP000002358">
    <property type="component" value="Chromosome 3"/>
</dbReference>
<dbReference type="PANTHER" id="PTHR23389:SF21">
    <property type="entry name" value="ATPASE FAMILY AAA DOMAIN-CONTAINING PROTEIN 5"/>
    <property type="match status" value="1"/>
</dbReference>
<feature type="region of interest" description="Disordered" evidence="1">
    <location>
        <begin position="119"/>
        <end position="172"/>
    </location>
</feature>
<feature type="region of interest" description="Disordered" evidence="1">
    <location>
        <begin position="323"/>
        <end position="350"/>
    </location>
</feature>
<proteinExistence type="predicted"/>
<feature type="domain" description="ATPase AAA-type core" evidence="2">
    <location>
        <begin position="789"/>
        <end position="879"/>
    </location>
</feature>
<dbReference type="EnsemblMetazoa" id="XM_016983211">
    <property type="protein sequence ID" value="XP_016838700"/>
    <property type="gene ID" value="LOC100116936"/>
</dbReference>
<evidence type="ECO:0000256" key="1">
    <source>
        <dbReference type="SAM" id="MobiDB-lite"/>
    </source>
</evidence>
<dbReference type="SUPFAM" id="SSF52540">
    <property type="entry name" value="P-loop containing nucleoside triphosphate hydrolases"/>
    <property type="match status" value="1"/>
</dbReference>
<evidence type="ECO:0000313" key="3">
    <source>
        <dbReference type="EnsemblMetazoa" id="XP_016838700"/>
    </source>
</evidence>
<name>A0A7M7INZ8_NASVI</name>
<feature type="region of interest" description="Disordered" evidence="1">
    <location>
        <begin position="368"/>
        <end position="500"/>
    </location>
</feature>
<organism evidence="3 4">
    <name type="scientific">Nasonia vitripennis</name>
    <name type="common">Parasitic wasp</name>
    <dbReference type="NCBI Taxonomy" id="7425"/>
    <lineage>
        <taxon>Eukaryota</taxon>
        <taxon>Metazoa</taxon>
        <taxon>Ecdysozoa</taxon>
        <taxon>Arthropoda</taxon>
        <taxon>Hexapoda</taxon>
        <taxon>Insecta</taxon>
        <taxon>Pterygota</taxon>
        <taxon>Neoptera</taxon>
        <taxon>Endopterygota</taxon>
        <taxon>Hymenoptera</taxon>
        <taxon>Apocrita</taxon>
        <taxon>Proctotrupomorpha</taxon>
        <taxon>Chalcidoidea</taxon>
        <taxon>Pteromalidae</taxon>
        <taxon>Pteromalinae</taxon>
        <taxon>Nasonia</taxon>
    </lineage>
</organism>